<dbReference type="SUPFAM" id="SSF56634">
    <property type="entry name" value="Heme-dependent catalase-like"/>
    <property type="match status" value="1"/>
</dbReference>
<organism evidence="7 8">
    <name type="scientific">[Myrmecia] bisecta</name>
    <dbReference type="NCBI Taxonomy" id="41462"/>
    <lineage>
        <taxon>Eukaryota</taxon>
        <taxon>Viridiplantae</taxon>
        <taxon>Chlorophyta</taxon>
        <taxon>core chlorophytes</taxon>
        <taxon>Trebouxiophyceae</taxon>
        <taxon>Trebouxiales</taxon>
        <taxon>Trebouxiaceae</taxon>
        <taxon>Myrmecia</taxon>
    </lineage>
</organism>
<evidence type="ECO:0000259" key="6">
    <source>
        <dbReference type="Pfam" id="PF20434"/>
    </source>
</evidence>
<dbReference type="Gene3D" id="2.40.180.10">
    <property type="entry name" value="Catalase core domain"/>
    <property type="match status" value="1"/>
</dbReference>
<reference evidence="7 8" key="1">
    <citation type="journal article" date="2024" name="Nat. Commun.">
        <title>Phylogenomics reveals the evolutionary origins of lichenization in chlorophyte algae.</title>
        <authorList>
            <person name="Puginier C."/>
            <person name="Libourel C."/>
            <person name="Otte J."/>
            <person name="Skaloud P."/>
            <person name="Haon M."/>
            <person name="Grisel S."/>
            <person name="Petersen M."/>
            <person name="Berrin J.G."/>
            <person name="Delaux P.M."/>
            <person name="Dal Grande F."/>
            <person name="Keller J."/>
        </authorList>
    </citation>
    <scope>NUCLEOTIDE SEQUENCE [LARGE SCALE GENOMIC DNA]</scope>
    <source>
        <strain evidence="7 8">SAG 2043</strain>
    </source>
</reference>
<dbReference type="InterPro" id="IPR002937">
    <property type="entry name" value="Amino_oxidase"/>
</dbReference>
<dbReference type="PANTHER" id="PTHR22754">
    <property type="entry name" value="DISCO-INTERACTING PROTEIN 2 DIP2 -RELATED"/>
    <property type="match status" value="1"/>
</dbReference>
<dbReference type="InterPro" id="IPR036188">
    <property type="entry name" value="FAD/NAD-bd_sf"/>
</dbReference>
<feature type="domain" description="Amine oxidase" evidence="5">
    <location>
        <begin position="1007"/>
        <end position="1390"/>
    </location>
</feature>
<dbReference type="Gene3D" id="1.10.405.20">
    <property type="match status" value="1"/>
</dbReference>
<evidence type="ECO:0000313" key="8">
    <source>
        <dbReference type="Proteomes" id="UP001489004"/>
    </source>
</evidence>
<dbReference type="SUPFAM" id="SSF56801">
    <property type="entry name" value="Acetyl-CoA synthetase-like"/>
    <property type="match status" value="1"/>
</dbReference>
<dbReference type="GO" id="GO:0016491">
    <property type="term" value="F:oxidoreductase activity"/>
    <property type="evidence" value="ECO:0007669"/>
    <property type="project" value="InterPro"/>
</dbReference>
<dbReference type="PROSITE" id="PS00455">
    <property type="entry name" value="AMP_BINDING"/>
    <property type="match status" value="1"/>
</dbReference>
<dbReference type="SUPFAM" id="SSF53474">
    <property type="entry name" value="alpha/beta-Hydrolases"/>
    <property type="match status" value="1"/>
</dbReference>
<evidence type="ECO:0000256" key="2">
    <source>
        <dbReference type="ARBA" id="ARBA00038928"/>
    </source>
</evidence>
<dbReference type="Gene3D" id="3.40.50.12780">
    <property type="entry name" value="N-terminal domain of ligase-like"/>
    <property type="match status" value="1"/>
</dbReference>
<dbReference type="Pfam" id="PF00501">
    <property type="entry name" value="AMP-binding"/>
    <property type="match status" value="1"/>
</dbReference>
<dbReference type="InterPro" id="IPR042099">
    <property type="entry name" value="ANL_N_sf"/>
</dbReference>
<dbReference type="SUPFAM" id="SSF51905">
    <property type="entry name" value="FAD/NAD(P)-binding domain"/>
    <property type="match status" value="1"/>
</dbReference>
<dbReference type="InterPro" id="IPR049492">
    <property type="entry name" value="BD-FAE-like_dom"/>
</dbReference>
<dbReference type="Gene3D" id="3.40.50.1820">
    <property type="entry name" value="alpha/beta hydrolase"/>
    <property type="match status" value="1"/>
</dbReference>
<dbReference type="InterPro" id="IPR020845">
    <property type="entry name" value="AMP-binding_CS"/>
</dbReference>
<feature type="domain" description="BD-FAE-like" evidence="6">
    <location>
        <begin position="1521"/>
        <end position="1726"/>
    </location>
</feature>
<name>A0AAW1R9T0_9CHLO</name>
<dbReference type="Gene3D" id="3.30.70.1990">
    <property type="match status" value="1"/>
</dbReference>
<feature type="domain" description="AMP-dependent synthetase/ligase" evidence="4">
    <location>
        <begin position="22"/>
        <end position="483"/>
    </location>
</feature>
<evidence type="ECO:0000256" key="3">
    <source>
        <dbReference type="ARBA" id="ARBA00049507"/>
    </source>
</evidence>
<accession>A0AAW1R9T0</accession>
<dbReference type="GO" id="GO:0020037">
    <property type="term" value="F:heme binding"/>
    <property type="evidence" value="ECO:0007669"/>
    <property type="project" value="InterPro"/>
</dbReference>
<comment type="caution">
    <text evidence="7">The sequence shown here is derived from an EMBL/GenBank/DDBJ whole genome shotgun (WGS) entry which is preliminary data.</text>
</comment>
<dbReference type="Proteomes" id="UP001489004">
    <property type="component" value="Unassembled WGS sequence"/>
</dbReference>
<dbReference type="PANTHER" id="PTHR22754:SF32">
    <property type="entry name" value="DISCO-INTERACTING PROTEIN 2"/>
    <property type="match status" value="1"/>
</dbReference>
<evidence type="ECO:0000259" key="5">
    <source>
        <dbReference type="Pfam" id="PF01593"/>
    </source>
</evidence>
<evidence type="ECO:0000256" key="1">
    <source>
        <dbReference type="ARBA" id="ARBA00038028"/>
    </source>
</evidence>
<evidence type="ECO:0000259" key="4">
    <source>
        <dbReference type="Pfam" id="PF00501"/>
    </source>
</evidence>
<dbReference type="Pfam" id="PF01593">
    <property type="entry name" value="Amino_oxidase"/>
    <property type="match status" value="1"/>
</dbReference>
<dbReference type="Pfam" id="PF20434">
    <property type="entry name" value="BD-FAE"/>
    <property type="match status" value="1"/>
</dbReference>
<evidence type="ECO:0000313" key="7">
    <source>
        <dbReference type="EMBL" id="KAK9830424.1"/>
    </source>
</evidence>
<comment type="similarity">
    <text evidence="1">Belongs to the AB hydrolase superfamily. Isoprenylcysteine methylesterase family.</text>
</comment>
<dbReference type="PRINTS" id="PR00419">
    <property type="entry name" value="ADXRDTASE"/>
</dbReference>
<proteinExistence type="inferred from homology"/>
<dbReference type="InterPro" id="IPR020835">
    <property type="entry name" value="Catalase_sf"/>
</dbReference>
<dbReference type="EC" id="3.1.1.n2" evidence="2"/>
<dbReference type="InterPro" id="IPR045851">
    <property type="entry name" value="AMP-bd_C_sf"/>
</dbReference>
<protein>
    <recommendedName>
        <fullName evidence="2">protein-S-isoprenylcysteine alpha-carbonyl methylesterase</fullName>
        <ecNumber evidence="2">3.1.1.n2</ecNumber>
    </recommendedName>
</protein>
<dbReference type="InterPro" id="IPR029058">
    <property type="entry name" value="AB_hydrolase_fold"/>
</dbReference>
<dbReference type="EMBL" id="JALJOR010000001">
    <property type="protein sequence ID" value="KAK9830424.1"/>
    <property type="molecule type" value="Genomic_DNA"/>
</dbReference>
<dbReference type="Gene3D" id="3.30.300.30">
    <property type="match status" value="1"/>
</dbReference>
<keyword evidence="8" id="KW-1185">Reference proteome</keyword>
<dbReference type="Gene3D" id="3.50.50.60">
    <property type="entry name" value="FAD/NAD(P)-binding domain"/>
    <property type="match status" value="1"/>
</dbReference>
<comment type="catalytic activity">
    <reaction evidence="3">
        <text>[protein]-C-terminal S-[(2E,6E)-farnesyl]-L-cysteine methyl ester + H2O = [protein]-C-terminal S-[(2E,6E)-farnesyl]-L-cysteine + methanol + H(+)</text>
        <dbReference type="Rhea" id="RHEA:48520"/>
        <dbReference type="Rhea" id="RHEA-COMP:12125"/>
        <dbReference type="Rhea" id="RHEA-COMP:12126"/>
        <dbReference type="ChEBI" id="CHEBI:15377"/>
        <dbReference type="ChEBI" id="CHEBI:15378"/>
        <dbReference type="ChEBI" id="CHEBI:17790"/>
        <dbReference type="ChEBI" id="CHEBI:90510"/>
        <dbReference type="ChEBI" id="CHEBI:90511"/>
        <dbReference type="EC" id="3.1.1.n2"/>
    </reaction>
</comment>
<gene>
    <name evidence="7" type="ORF">WJX72_011699</name>
</gene>
<dbReference type="InterPro" id="IPR000873">
    <property type="entry name" value="AMP-dep_synth/lig_dom"/>
</dbReference>
<sequence>MGSEEEAAPWIVQRLAELLKSSPGKIIFTRTDSNGRDLKHLTVQELVVAAVSLKSALLSRSDVSTGDRVILCFGPGLHFTIAFAACLAAGLIPVPISPPNPYLLAAELPNLEKVVKASGAKAILSNREYSLARLSSRLSAKRLMDTMTSMLSDKRVEQWPAIPFLLIEELRGPTVPIEVLADRLLEGPWPGDSGLHDTFSKPISPATPANAEDGNFTDTRLAYLQFTSGSTGMPKGVAITHGNLCGHSVHVCFKALGVTQDSVTAVWLPHFHDYMLAGVITPTLATGCHAYIMSPLDFVAQPSVWLALASRIKATHLCAPDFAYALTLRKTTPEQREAWDLSHVQIAMSAAESVRATTVTGFLAAFQASKLAPTAFCPAYGLAEHVVGVSIGGNSMLSVDRKQLEQHGLAKPLSPAVPIADVDGCLALMAAANDANGAVLVGCGKAAPGVTLRVVNHETHEACAEGAVGEIWSHSTYKASGYFGLQDVSQETFYARMANDKTNTPYLRTGDLGFLHEGQLFMTGRSKDLIISCGRNLYPADLEESIRGLGPPVRPGGIACFSMNQAPAGLDAEEGQEGIVVVVEVTSEISSHKEKQKLKELATAIRRALAQQHQVAVYGLVITKPATIPRTTSGKLRRGSAREQFLNGGPLSHVGGPVLYVSINGKEADSPGGSSVSLVDMGEDAPTANPAAITAAAASASTATTMWSLPLPFRRGMIDRMGPMFAGLTRGKKGRRVFHTTATTALGTFKVLNAAADMACPLFFEPGREWTVLLRHANGVQEDDAGGDNRGATLRLLAPESASSGNYESSELDLLLTTGQNFVAHSAADFLAWMSATPAGRAEIVRKEPHRGQNSWDMMRRIESYSQAHYYSKTASSWQAEDGSSWYARFRLTPPHAPPDTGFLVPDGRALPPETGLPRQAGDTRAKTFLHDQLRTAIMDTGVEYLLQVQLYQLSAAAAPACPMAGASGYGAAASTVHASEEARNNVGSARKPVPGQRVCVIGAGPAGLTAARELKALGYQVTVLERESEVAGKCASITVDGHIFDLGGHICTRHYKTVAEMVKEVGLARAPVTDSFRYDLPTRAVVDLAGDPKILEALMLYKARYQREVAGAVGQPGHLQVPESMRVSAQDWLAKRGLAAMGRAVGPFFTGCGYGFMSDDQLPAASFLKSIHMADLLETGPGHERWAVEGGFGELWRRVAASLPDVRTNCQVNSIERGQGGISLATSHGTITCDKLVVAIPEPTQITKLLPSVDKGAVEDMVGQLRTWPYYTIVATVSGPLPRMGFYMLDQFCNDPSTLGHVVAYHHRYEDSNVMLFYNYASDDQTAAEVEALTRQDVEAMGGKVEEVHLIRKWTYSPHAGVTAQQAGYHPLLARLQEEQDGVFYVGSYLDFELVECTAAVTRATIRRLFGGSAEQLDFGITNMSLLYEYPTIQDLAGYLAEGLAANMPAAASAPVKPTPVVHKANAPIPIPIQIKKPATVTAQAQVATPLGPVVKQTALYTHIKEVVIGECDGLRLVADVFLPVEAPNGRVVVDVVSASFKSGREQLDGHMLWGTFDALTRRGFAVVAVFPGSGPTIPAAQIVANIRAAIAWIQKLPVAAALGVNSVAPIGLLGFSAGGLLALHALLATEEHPQGKLAGAQQRLPAGVGALVLMCPYLPTLEQIEDGTCPTPAAFSSAHNQILYLSPFQHLQRTDALGAVPSTLILHAERDAVAPYGGSILLKDHMAKEGHSAQLVIRDSDQHMWPFIGQISQQAITNRDAQLFLTFSDKVIPPHECARLLSMLAALEGAGDMLEPQHRRMCEAYARAIKSGMFGPHVPTEVYERWFDNDMDALTTCEYFSEEALASAAALRHIERAHIMPGMQLASAARLWEVTRHPKVEAAIRKALDQGFDYLNPGQRSAEVAFVFSYLVKAGVLGLKDHCRVQTDYLTWLMTQRPKGVGLFSDSRNADADITGMSLFFCHSCGVEAPYKVQVIEDLWVEKLGFYQASYENTGAEHSSARPSPSIMCHVWDATMIAPEASYDEKLVVWKRLLALMESAVWEEVGHMSPFFMWELIAYSLGQGLKHGFPGNGTRVHHRVVAEVLTRQRPGGGFASGWMAGREPCAEETALALLTLNHALGWYDLPTDMRERCTVAADRAAAWLLENVLSMDLDTVGHTDFWNATLVCACTRPVEAIILAALYAHVRRCG</sequence>